<sequence>MTAIPFLSRKDALVQALTRVVTFSDQQPGIVDVRADLSVGDSGLARPELDDLARDS</sequence>
<keyword evidence="2" id="KW-1185">Reference proteome</keyword>
<dbReference type="RefSeq" id="WP_378194845.1">
    <property type="nucleotide sequence ID" value="NZ_JBHMBK010000012.1"/>
</dbReference>
<protein>
    <submittedName>
        <fullName evidence="1">Uncharacterized protein</fullName>
    </submittedName>
</protein>
<dbReference type="Proteomes" id="UP001589535">
    <property type="component" value="Unassembled WGS sequence"/>
</dbReference>
<name>A0ABV5U413_9PSEU</name>
<reference evidence="1 2" key="1">
    <citation type="submission" date="2024-09" db="EMBL/GenBank/DDBJ databases">
        <authorList>
            <person name="Sun Q."/>
            <person name="Mori K."/>
        </authorList>
    </citation>
    <scope>NUCLEOTIDE SEQUENCE [LARGE SCALE GENOMIC DNA]</scope>
    <source>
        <strain evidence="1 2">JCM 13852</strain>
    </source>
</reference>
<evidence type="ECO:0000313" key="2">
    <source>
        <dbReference type="Proteomes" id="UP001589535"/>
    </source>
</evidence>
<proteinExistence type="predicted"/>
<dbReference type="EMBL" id="JBHMBK010000012">
    <property type="protein sequence ID" value="MFB9686137.1"/>
    <property type="molecule type" value="Genomic_DNA"/>
</dbReference>
<accession>A0ABV5U413</accession>
<organism evidence="1 2">
    <name type="scientific">Amycolatopsis plumensis</name>
    <dbReference type="NCBI Taxonomy" id="236508"/>
    <lineage>
        <taxon>Bacteria</taxon>
        <taxon>Bacillati</taxon>
        <taxon>Actinomycetota</taxon>
        <taxon>Actinomycetes</taxon>
        <taxon>Pseudonocardiales</taxon>
        <taxon>Pseudonocardiaceae</taxon>
        <taxon>Amycolatopsis</taxon>
    </lineage>
</organism>
<gene>
    <name evidence="1" type="ORF">ACFFTO_18225</name>
</gene>
<comment type="caution">
    <text evidence="1">The sequence shown here is derived from an EMBL/GenBank/DDBJ whole genome shotgun (WGS) entry which is preliminary data.</text>
</comment>
<evidence type="ECO:0000313" key="1">
    <source>
        <dbReference type="EMBL" id="MFB9686137.1"/>
    </source>
</evidence>